<dbReference type="SMART" id="SM00304">
    <property type="entry name" value="HAMP"/>
    <property type="match status" value="1"/>
</dbReference>
<dbReference type="CDD" id="cd16922">
    <property type="entry name" value="HATPase_EvgS-ArcB-TorS-like"/>
    <property type="match status" value="1"/>
</dbReference>
<keyword evidence="4" id="KW-1003">Cell membrane</keyword>
<dbReference type="Pfam" id="PF09984">
    <property type="entry name" value="sCache_4"/>
    <property type="match status" value="1"/>
</dbReference>
<comment type="caution">
    <text evidence="19">The sequence shown here is derived from an EMBL/GenBank/DDBJ whole genome shotgun (WGS) entry which is preliminary data.</text>
</comment>
<protein>
    <recommendedName>
        <fullName evidence="12">Sensory/regulatory protein RpfC</fullName>
        <ecNumber evidence="3">2.7.13.3</ecNumber>
    </recommendedName>
</protein>
<dbReference type="InterPro" id="IPR004358">
    <property type="entry name" value="Sig_transdc_His_kin-like_C"/>
</dbReference>
<dbReference type="CDD" id="cd00082">
    <property type="entry name" value="HisKA"/>
    <property type="match status" value="1"/>
</dbReference>
<reference evidence="19 20" key="1">
    <citation type="submission" date="2018-08" db="EMBL/GenBank/DDBJ databases">
        <title>Recombination of ecologically and evolutionarily significant loci maintains genetic cohesion in the Pseudomonas syringae species complex.</title>
        <authorList>
            <person name="Dillon M."/>
            <person name="Thakur S."/>
            <person name="Almeida R.N.D."/>
            <person name="Weir B.S."/>
            <person name="Guttman D.S."/>
        </authorList>
    </citation>
    <scope>NUCLEOTIDE SEQUENCE [LARGE SCALE GENOMIC DNA]</scope>
    <source>
        <strain evidence="19 20">ICMP 11296</strain>
    </source>
</reference>
<dbReference type="STRING" id="33069.AO065_01020"/>
<evidence type="ECO:0000256" key="10">
    <source>
        <dbReference type="ARBA" id="ARBA00023012"/>
    </source>
</evidence>
<feature type="transmembrane region" description="Helical" evidence="15">
    <location>
        <begin position="128"/>
        <end position="148"/>
    </location>
</feature>
<dbReference type="Gene3D" id="6.10.340.10">
    <property type="match status" value="1"/>
</dbReference>
<feature type="domain" description="Histidine kinase" evidence="16">
    <location>
        <begin position="387"/>
        <end position="609"/>
    </location>
</feature>
<name>A0A3M4IPH5_PSEVI</name>
<dbReference type="InterPro" id="IPR003594">
    <property type="entry name" value="HATPase_dom"/>
</dbReference>
<dbReference type="EC" id="2.7.13.3" evidence="3"/>
<evidence type="ECO:0000256" key="11">
    <source>
        <dbReference type="ARBA" id="ARBA00064003"/>
    </source>
</evidence>
<keyword evidence="8" id="KW-0418">Kinase</keyword>
<dbReference type="PRINTS" id="PR00344">
    <property type="entry name" value="BCTRLSENSOR"/>
</dbReference>
<dbReference type="SMART" id="SM00388">
    <property type="entry name" value="HisKA"/>
    <property type="match status" value="1"/>
</dbReference>
<dbReference type="PANTHER" id="PTHR45339">
    <property type="entry name" value="HYBRID SIGNAL TRANSDUCTION HISTIDINE KINASE J"/>
    <property type="match status" value="1"/>
</dbReference>
<keyword evidence="4" id="KW-0997">Cell inner membrane</keyword>
<evidence type="ECO:0000256" key="13">
    <source>
        <dbReference type="PROSITE-ProRule" id="PRU00169"/>
    </source>
</evidence>
<feature type="region of interest" description="Disordered" evidence="14">
    <location>
        <begin position="239"/>
        <end position="258"/>
    </location>
</feature>
<evidence type="ECO:0000259" key="17">
    <source>
        <dbReference type="PROSITE" id="PS50110"/>
    </source>
</evidence>
<evidence type="ECO:0000256" key="8">
    <source>
        <dbReference type="ARBA" id="ARBA00022777"/>
    </source>
</evidence>
<dbReference type="Pfam" id="PF00072">
    <property type="entry name" value="Response_reg"/>
    <property type="match status" value="1"/>
</dbReference>
<dbReference type="Pfam" id="PF02518">
    <property type="entry name" value="HATPase_c"/>
    <property type="match status" value="1"/>
</dbReference>
<organism evidence="19 20">
    <name type="scientific">Pseudomonas viridiflava</name>
    <name type="common">Phytomonas viridiflava</name>
    <dbReference type="NCBI Taxonomy" id="33069"/>
    <lineage>
        <taxon>Bacteria</taxon>
        <taxon>Pseudomonadati</taxon>
        <taxon>Pseudomonadota</taxon>
        <taxon>Gammaproteobacteria</taxon>
        <taxon>Pseudomonadales</taxon>
        <taxon>Pseudomonadaceae</taxon>
        <taxon>Pseudomonas</taxon>
    </lineage>
</organism>
<dbReference type="FunFam" id="3.30.565.10:FF:000010">
    <property type="entry name" value="Sensor histidine kinase RcsC"/>
    <property type="match status" value="1"/>
</dbReference>
<dbReference type="InterPro" id="IPR036890">
    <property type="entry name" value="HATPase_C_sf"/>
</dbReference>
<comment type="catalytic activity">
    <reaction evidence="1">
        <text>ATP + protein L-histidine = ADP + protein N-phospho-L-histidine.</text>
        <dbReference type="EC" id="2.7.13.3"/>
    </reaction>
</comment>
<dbReference type="SUPFAM" id="SSF47384">
    <property type="entry name" value="Homodimeric domain of signal transducing histidine kinase"/>
    <property type="match status" value="1"/>
</dbReference>
<dbReference type="InterPro" id="IPR036097">
    <property type="entry name" value="HisK_dim/P_sf"/>
</dbReference>
<dbReference type="SMART" id="SM00448">
    <property type="entry name" value="REC"/>
    <property type="match status" value="1"/>
</dbReference>
<dbReference type="GO" id="GO:0005524">
    <property type="term" value="F:ATP binding"/>
    <property type="evidence" value="ECO:0007669"/>
    <property type="project" value="UniProtKB-KW"/>
</dbReference>
<evidence type="ECO:0000256" key="9">
    <source>
        <dbReference type="ARBA" id="ARBA00022840"/>
    </source>
</evidence>
<evidence type="ECO:0000256" key="6">
    <source>
        <dbReference type="ARBA" id="ARBA00022679"/>
    </source>
</evidence>
<dbReference type="SUPFAM" id="SSF158472">
    <property type="entry name" value="HAMP domain-like"/>
    <property type="match status" value="1"/>
</dbReference>
<evidence type="ECO:0000256" key="4">
    <source>
        <dbReference type="ARBA" id="ARBA00022519"/>
    </source>
</evidence>
<dbReference type="InterPro" id="IPR003661">
    <property type="entry name" value="HisK_dim/P_dom"/>
</dbReference>
<dbReference type="Proteomes" id="UP000271866">
    <property type="component" value="Unassembled WGS sequence"/>
</dbReference>
<keyword evidence="9 19" id="KW-0067">ATP-binding</keyword>
<dbReference type="Pfam" id="PF00512">
    <property type="entry name" value="HisKA"/>
    <property type="match status" value="1"/>
</dbReference>
<dbReference type="PROSITE" id="PS50885">
    <property type="entry name" value="HAMP"/>
    <property type="match status" value="1"/>
</dbReference>
<sequence length="759" mass="83100">MAVPKLPPPRTATGCCVVIKLSIQSHSSGDASIIRSAAVSASNKADLSRMQGLPATTSSLETRAISVNMRAQHELSRHPALRCTAGPGRDQRANRHGRINRVTSAKHCAQGTQPMKFRHWDINTRTQIISLGPALLLTALLISFFTFVRIQDLRQELNHTGQLIANQLAMAVEPGVATGDIDGLKALMRATLSMPSVRYVEIQDSSNTAMIYIDQPRENEQLARQMEIFQASVYPQRAKANSHPATSPKGNRQAPENTSQNYLGRVLVGMSNEAFSRRQQEILLKAGVLALGALLFAFLLARGLALSLSRPVKEMGEALKAIQQGDYHTPLPVSDDAELGALARHINNLAENLHRTSLEQQRSVAQLIQTREEAEQANRAKSDFLAMMSHELRTPMNGVLGMLQLMETTRMTAEQSEYATLATESTEHLLRVINDILDFSRIERDALQMEGIAFNLAELVSASTHAFNHSALQRKLLLELHIQPGLETVTVTGDPTRIRQILVNLIGNALKFTEQGKVSVVAQWAMLDNDQLHFTCAVHDSGIGIDAERLESMFDAFKQADSSISRRYGGTGLGLPIARTLAERMGGTLRAESQEGSGSVFTLQIPLPVSRDVSVDIAKPLSVLDAHGKERSILLVEDNPVNRTVVQAMLRNLGCEVDVAVDGAEAVMKASAGNHALILMDCRLPVMDGYEATRRIRQLSGLERIPIIALTANALQGDRDACLQAGMDDYLAKPFKHADLQQVLHRWLPFDAPVTGDKC</sequence>
<dbReference type="Gene3D" id="3.30.565.10">
    <property type="entry name" value="Histidine kinase-like ATPase, C-terminal domain"/>
    <property type="match status" value="1"/>
</dbReference>
<dbReference type="GO" id="GO:0005886">
    <property type="term" value="C:plasma membrane"/>
    <property type="evidence" value="ECO:0007669"/>
    <property type="project" value="UniProtKB-SubCell"/>
</dbReference>
<keyword evidence="7" id="KW-0547">Nucleotide-binding</keyword>
<evidence type="ECO:0000256" key="12">
    <source>
        <dbReference type="ARBA" id="ARBA00068150"/>
    </source>
</evidence>
<feature type="modified residue" description="4-aspartylphosphate" evidence="13">
    <location>
        <position position="681"/>
    </location>
</feature>
<evidence type="ECO:0000259" key="18">
    <source>
        <dbReference type="PROSITE" id="PS50885"/>
    </source>
</evidence>
<keyword evidence="15" id="KW-0472">Membrane</keyword>
<evidence type="ECO:0000313" key="19">
    <source>
        <dbReference type="EMBL" id="RMQ70755.1"/>
    </source>
</evidence>
<dbReference type="InterPro" id="IPR001789">
    <property type="entry name" value="Sig_transdc_resp-reg_receiver"/>
</dbReference>
<dbReference type="GO" id="GO:0000155">
    <property type="term" value="F:phosphorelay sensor kinase activity"/>
    <property type="evidence" value="ECO:0007669"/>
    <property type="project" value="InterPro"/>
</dbReference>
<gene>
    <name evidence="19" type="ORF">ALP98_02607</name>
</gene>
<feature type="transmembrane region" description="Helical" evidence="15">
    <location>
        <begin position="282"/>
        <end position="301"/>
    </location>
</feature>
<dbReference type="PROSITE" id="PS50109">
    <property type="entry name" value="HIS_KIN"/>
    <property type="match status" value="1"/>
</dbReference>
<evidence type="ECO:0000256" key="15">
    <source>
        <dbReference type="SAM" id="Phobius"/>
    </source>
</evidence>
<evidence type="ECO:0000256" key="3">
    <source>
        <dbReference type="ARBA" id="ARBA00012438"/>
    </source>
</evidence>
<dbReference type="InterPro" id="IPR005467">
    <property type="entry name" value="His_kinase_dom"/>
</dbReference>
<dbReference type="Gene3D" id="1.10.287.130">
    <property type="match status" value="1"/>
</dbReference>
<dbReference type="InterPro" id="IPR011006">
    <property type="entry name" value="CheY-like_superfamily"/>
</dbReference>
<feature type="domain" description="Response regulatory" evidence="17">
    <location>
        <begin position="632"/>
        <end position="748"/>
    </location>
</feature>
<comment type="subunit">
    <text evidence="11">At low DSF concentrations, interacts with RpfF.</text>
</comment>
<dbReference type="CDD" id="cd17546">
    <property type="entry name" value="REC_hyHK_CKI1_RcsC-like"/>
    <property type="match status" value="1"/>
</dbReference>
<evidence type="ECO:0000313" key="20">
    <source>
        <dbReference type="Proteomes" id="UP000271866"/>
    </source>
</evidence>
<proteinExistence type="predicted"/>
<keyword evidence="15" id="KW-0812">Transmembrane</keyword>
<accession>A0A3M4IPH5</accession>
<evidence type="ECO:0000256" key="7">
    <source>
        <dbReference type="ARBA" id="ARBA00022741"/>
    </source>
</evidence>
<dbReference type="Gene3D" id="3.40.50.2300">
    <property type="match status" value="1"/>
</dbReference>
<dbReference type="PROSITE" id="PS50110">
    <property type="entry name" value="RESPONSE_REGULATORY"/>
    <property type="match status" value="1"/>
</dbReference>
<evidence type="ECO:0000256" key="2">
    <source>
        <dbReference type="ARBA" id="ARBA00004429"/>
    </source>
</evidence>
<keyword evidence="15" id="KW-1133">Transmembrane helix</keyword>
<evidence type="ECO:0000256" key="14">
    <source>
        <dbReference type="SAM" id="MobiDB-lite"/>
    </source>
</evidence>
<dbReference type="Pfam" id="PF00672">
    <property type="entry name" value="HAMP"/>
    <property type="match status" value="1"/>
</dbReference>
<keyword evidence="5 13" id="KW-0597">Phosphoprotein</keyword>
<feature type="compositionally biased region" description="Polar residues" evidence="14">
    <location>
        <begin position="243"/>
        <end position="258"/>
    </location>
</feature>
<dbReference type="InterPro" id="IPR003660">
    <property type="entry name" value="HAMP_dom"/>
</dbReference>
<dbReference type="SUPFAM" id="SSF52172">
    <property type="entry name" value="CheY-like"/>
    <property type="match status" value="1"/>
</dbReference>
<evidence type="ECO:0000259" key="16">
    <source>
        <dbReference type="PROSITE" id="PS50109"/>
    </source>
</evidence>
<evidence type="ECO:0000256" key="5">
    <source>
        <dbReference type="ARBA" id="ARBA00022553"/>
    </source>
</evidence>
<dbReference type="PANTHER" id="PTHR45339:SF1">
    <property type="entry name" value="HYBRID SIGNAL TRANSDUCTION HISTIDINE KINASE J"/>
    <property type="match status" value="1"/>
</dbReference>
<dbReference type="InterPro" id="IPR019247">
    <property type="entry name" value="Histidine_kinase_BarA_N"/>
</dbReference>
<dbReference type="SUPFAM" id="SSF55874">
    <property type="entry name" value="ATPase domain of HSP90 chaperone/DNA topoisomerase II/histidine kinase"/>
    <property type="match status" value="1"/>
</dbReference>
<dbReference type="SMART" id="SM00387">
    <property type="entry name" value="HATPase_c"/>
    <property type="match status" value="1"/>
</dbReference>
<feature type="domain" description="HAMP" evidence="18">
    <location>
        <begin position="306"/>
        <end position="358"/>
    </location>
</feature>
<keyword evidence="10" id="KW-0902">Two-component regulatory system</keyword>
<evidence type="ECO:0000256" key="1">
    <source>
        <dbReference type="ARBA" id="ARBA00000085"/>
    </source>
</evidence>
<dbReference type="CDD" id="cd06225">
    <property type="entry name" value="HAMP"/>
    <property type="match status" value="1"/>
</dbReference>
<dbReference type="EMBL" id="RBRK01000154">
    <property type="protein sequence ID" value="RMQ70755.1"/>
    <property type="molecule type" value="Genomic_DNA"/>
</dbReference>
<comment type="subcellular location">
    <subcellularLocation>
        <location evidence="2">Cell inner membrane</location>
        <topology evidence="2">Multi-pass membrane protein</topology>
    </subcellularLocation>
</comment>
<dbReference type="FunFam" id="1.10.287.130:FF:000002">
    <property type="entry name" value="Two-component osmosensing histidine kinase"/>
    <property type="match status" value="1"/>
</dbReference>
<dbReference type="AlphaFoldDB" id="A0A3M4IPH5"/>
<keyword evidence="6" id="KW-0808">Transferase</keyword>